<reference evidence="1 2" key="1">
    <citation type="submission" date="2019-09" db="EMBL/GenBank/DDBJ databases">
        <title>Taxonomy of Antarctic Massilia spp.: description of Massilia rubra sp. nov., Massilia aquatica sp. nov., Massilia mucilaginosa sp. nov., Massilia frigida sp. nov. isolated from streams, lakes and regoliths.</title>
        <authorList>
            <person name="Holochova P."/>
            <person name="Sedlacek I."/>
            <person name="Kralova S."/>
            <person name="Maslanova I."/>
            <person name="Busse H.-J."/>
            <person name="Stankova E."/>
            <person name="Vrbovska V."/>
            <person name="Kovarovic V."/>
            <person name="Bartak M."/>
            <person name="Svec P."/>
            <person name="Pantucek R."/>
        </authorList>
    </citation>
    <scope>NUCLEOTIDE SEQUENCE [LARGE SCALE GENOMIC DNA]</scope>
    <source>
        <strain evidence="1 2">CCM 8692</strain>
    </source>
</reference>
<evidence type="ECO:0000313" key="2">
    <source>
        <dbReference type="Proteomes" id="UP000785613"/>
    </source>
</evidence>
<name>A0ABX0LEN3_9BURK</name>
<sequence length="261" mass="28110">MKIKQLEPADTRLRMTCEGLLIGDIDSFAVLMALADEQAASHPGAMILLSLDDLGQAEYTSGHATASLQLDDTDGYDTSKLDPAAYENGRYLGDLATPSEFFILEENFRKLCTGAGFAAACARGIKIEDDELDALEAINADPGLLLDSEVILRRVPVSAPSMMLSAVPNGYFSCDLDPSENYAVAELLRERYGYSLFGMGAACIGLRRTAPLPADAAQALGRDLGRLYNCAEDAARVARLAQLGAGRCYLLLKYAEYFDNA</sequence>
<accession>A0ABX0LEN3</accession>
<keyword evidence="2" id="KW-1185">Reference proteome</keyword>
<organism evidence="1 2">
    <name type="scientific">Massilia rubra</name>
    <dbReference type="NCBI Taxonomy" id="2607910"/>
    <lineage>
        <taxon>Bacteria</taxon>
        <taxon>Pseudomonadati</taxon>
        <taxon>Pseudomonadota</taxon>
        <taxon>Betaproteobacteria</taxon>
        <taxon>Burkholderiales</taxon>
        <taxon>Oxalobacteraceae</taxon>
        <taxon>Telluria group</taxon>
        <taxon>Massilia</taxon>
    </lineage>
</organism>
<comment type="caution">
    <text evidence="1">The sequence shown here is derived from an EMBL/GenBank/DDBJ whole genome shotgun (WGS) entry which is preliminary data.</text>
</comment>
<gene>
    <name evidence="1" type="ORF">F0185_03710</name>
</gene>
<protein>
    <submittedName>
        <fullName evidence="1">Uncharacterized protein</fullName>
    </submittedName>
</protein>
<evidence type="ECO:0000313" key="1">
    <source>
        <dbReference type="EMBL" id="NHZ32697.1"/>
    </source>
</evidence>
<proteinExistence type="predicted"/>
<dbReference type="EMBL" id="VUYU01000002">
    <property type="protein sequence ID" value="NHZ32697.1"/>
    <property type="molecule type" value="Genomic_DNA"/>
</dbReference>
<dbReference type="Proteomes" id="UP000785613">
    <property type="component" value="Unassembled WGS sequence"/>
</dbReference>
<dbReference type="RefSeq" id="WP_167221707.1">
    <property type="nucleotide sequence ID" value="NZ_VUYU01000002.1"/>
</dbReference>